<organism evidence="1 2">
    <name type="scientific">Candidatus Methanocrinis alkalitolerans</name>
    <dbReference type="NCBI Taxonomy" id="3033395"/>
    <lineage>
        <taxon>Archaea</taxon>
        <taxon>Methanobacteriati</taxon>
        <taxon>Methanobacteriota</taxon>
        <taxon>Stenosarchaea group</taxon>
        <taxon>Methanomicrobia</taxon>
        <taxon>Methanotrichales</taxon>
        <taxon>Methanotrichaceae</taxon>
        <taxon>Methanocrinis</taxon>
    </lineage>
</organism>
<dbReference type="EMBL" id="JARFPL010000004">
    <property type="protein sequence ID" value="MDF0592344.1"/>
    <property type="molecule type" value="Genomic_DNA"/>
</dbReference>
<reference evidence="1 2" key="1">
    <citation type="submission" date="2023-03" db="EMBL/GenBank/DDBJ databases">
        <title>Whole genome sequencing of Methanotrichaceae archaeon M04Ac.</title>
        <authorList>
            <person name="Khomyakova M.A."/>
            <person name="Merkel A.Y."/>
            <person name="Slobodkin A.I."/>
        </authorList>
    </citation>
    <scope>NUCLEOTIDE SEQUENCE [LARGE SCALE GENOMIC DNA]</scope>
    <source>
        <strain evidence="1 2">M04Ac</strain>
    </source>
</reference>
<gene>
    <name evidence="1" type="ORF">P0O24_01945</name>
</gene>
<dbReference type="Proteomes" id="UP001215956">
    <property type="component" value="Unassembled WGS sequence"/>
</dbReference>
<name>A0ABT5XCA2_9EURY</name>
<comment type="caution">
    <text evidence="1">The sequence shown here is derived from an EMBL/GenBank/DDBJ whole genome shotgun (WGS) entry which is preliminary data.</text>
</comment>
<protein>
    <submittedName>
        <fullName evidence="1">Uncharacterized protein</fullName>
    </submittedName>
</protein>
<sequence>MNRDGPLLVISRTDLDLVAGSGSVDRLPYGRKPLDSALVDDQRLC</sequence>
<accession>A0ABT5XCA2</accession>
<dbReference type="RefSeq" id="WP_316968054.1">
    <property type="nucleotide sequence ID" value="NZ_JARFPL010000004.1"/>
</dbReference>
<evidence type="ECO:0000313" key="1">
    <source>
        <dbReference type="EMBL" id="MDF0592344.1"/>
    </source>
</evidence>
<evidence type="ECO:0000313" key="2">
    <source>
        <dbReference type="Proteomes" id="UP001215956"/>
    </source>
</evidence>
<proteinExistence type="predicted"/>
<keyword evidence="2" id="KW-1185">Reference proteome</keyword>